<dbReference type="Proteomes" id="UP000284824">
    <property type="component" value="Unassembled WGS sequence"/>
</dbReference>
<dbReference type="InterPro" id="IPR000421">
    <property type="entry name" value="FA58C"/>
</dbReference>
<dbReference type="Pfam" id="PF22633">
    <property type="entry name" value="F5_F8_type_C_2"/>
    <property type="match status" value="1"/>
</dbReference>
<dbReference type="PROSITE" id="PS50022">
    <property type="entry name" value="FA58C_3"/>
    <property type="match status" value="1"/>
</dbReference>
<evidence type="ECO:0000313" key="2">
    <source>
        <dbReference type="EMBL" id="RVX46448.1"/>
    </source>
</evidence>
<keyword evidence="3" id="KW-1185">Reference proteome</keyword>
<feature type="domain" description="F5/8 type C" evidence="1">
    <location>
        <begin position="6"/>
        <end position="144"/>
    </location>
</feature>
<organism evidence="2 3">
    <name type="scientific">Nonomuraea polychroma</name>
    <dbReference type="NCBI Taxonomy" id="46176"/>
    <lineage>
        <taxon>Bacteria</taxon>
        <taxon>Bacillati</taxon>
        <taxon>Actinomycetota</taxon>
        <taxon>Actinomycetes</taxon>
        <taxon>Streptosporangiales</taxon>
        <taxon>Streptosporangiaceae</taxon>
        <taxon>Nonomuraea</taxon>
    </lineage>
</organism>
<sequence length="144" mass="16105">MTIKFYETTETEAAESLLSLARPATSSSIEKAALGPEKAFDGDFTTRWGSLEFTDPQWLQIDLGSPKNISRVRLFWETAYGKTYQIQVSNDAAVWTTVYETTAGDGNEDDLTGLSGTGRYVRMYGTERGTRFGYSLYEMQVYGT</sequence>
<dbReference type="InterPro" id="IPR008979">
    <property type="entry name" value="Galactose-bd-like_sf"/>
</dbReference>
<reference evidence="2 3" key="1">
    <citation type="submission" date="2019-01" db="EMBL/GenBank/DDBJ databases">
        <title>Sequencing the genomes of 1000 actinobacteria strains.</title>
        <authorList>
            <person name="Klenk H.-P."/>
        </authorList>
    </citation>
    <scope>NUCLEOTIDE SEQUENCE [LARGE SCALE GENOMIC DNA]</scope>
    <source>
        <strain evidence="2 3">DSM 43925</strain>
    </source>
</reference>
<evidence type="ECO:0000259" key="1">
    <source>
        <dbReference type="PROSITE" id="PS50022"/>
    </source>
</evidence>
<comment type="caution">
    <text evidence="2">The sequence shown here is derived from an EMBL/GenBank/DDBJ whole genome shotgun (WGS) entry which is preliminary data.</text>
</comment>
<dbReference type="Gene3D" id="2.60.120.260">
    <property type="entry name" value="Galactose-binding domain-like"/>
    <property type="match status" value="1"/>
</dbReference>
<gene>
    <name evidence="2" type="ORF">EDD27_9333</name>
</gene>
<accession>A0A438ML22</accession>
<protein>
    <submittedName>
        <fullName evidence="2">F5/8 type C domain-containing protein</fullName>
    </submittedName>
</protein>
<name>A0A438ML22_9ACTN</name>
<dbReference type="EMBL" id="SAUN01000001">
    <property type="protein sequence ID" value="RVX46448.1"/>
    <property type="molecule type" value="Genomic_DNA"/>
</dbReference>
<dbReference type="SUPFAM" id="SSF49785">
    <property type="entry name" value="Galactose-binding domain-like"/>
    <property type="match status" value="1"/>
</dbReference>
<proteinExistence type="predicted"/>
<evidence type="ECO:0000313" key="3">
    <source>
        <dbReference type="Proteomes" id="UP000284824"/>
    </source>
</evidence>
<dbReference type="AlphaFoldDB" id="A0A438ML22"/>